<gene>
    <name evidence="2" type="ORF">METZ01_LOCUS226068</name>
</gene>
<accession>A0A382GET7</accession>
<name>A0A382GET7_9ZZZZ</name>
<sequence>MFLGDADFESAKKSDLKKFKMNRSSEKDKIIEAQAELIKNLQKQIKEWEEWKASSKDRHAKRKAKTDLAIGEHKNTLRINTTRKPKK</sequence>
<proteinExistence type="predicted"/>
<protein>
    <submittedName>
        <fullName evidence="2">Uncharacterized protein</fullName>
    </submittedName>
</protein>
<feature type="region of interest" description="Disordered" evidence="1">
    <location>
        <begin position="52"/>
        <end position="87"/>
    </location>
</feature>
<dbReference type="EMBL" id="UINC01054923">
    <property type="protein sequence ID" value="SVB73214.1"/>
    <property type="molecule type" value="Genomic_DNA"/>
</dbReference>
<organism evidence="2">
    <name type="scientific">marine metagenome</name>
    <dbReference type="NCBI Taxonomy" id="408172"/>
    <lineage>
        <taxon>unclassified sequences</taxon>
        <taxon>metagenomes</taxon>
        <taxon>ecological metagenomes</taxon>
    </lineage>
</organism>
<evidence type="ECO:0000256" key="1">
    <source>
        <dbReference type="SAM" id="MobiDB-lite"/>
    </source>
</evidence>
<evidence type="ECO:0000313" key="2">
    <source>
        <dbReference type="EMBL" id="SVB73214.1"/>
    </source>
</evidence>
<reference evidence="2" key="1">
    <citation type="submission" date="2018-05" db="EMBL/GenBank/DDBJ databases">
        <authorList>
            <person name="Lanie J.A."/>
            <person name="Ng W.-L."/>
            <person name="Kazmierczak K.M."/>
            <person name="Andrzejewski T.M."/>
            <person name="Davidsen T.M."/>
            <person name="Wayne K.J."/>
            <person name="Tettelin H."/>
            <person name="Glass J.I."/>
            <person name="Rusch D."/>
            <person name="Podicherti R."/>
            <person name="Tsui H.-C.T."/>
            <person name="Winkler M.E."/>
        </authorList>
    </citation>
    <scope>NUCLEOTIDE SEQUENCE</scope>
</reference>
<dbReference type="AlphaFoldDB" id="A0A382GET7"/>